<name>A0A1Q3BX00_CEPFO</name>
<organism evidence="1 2">
    <name type="scientific">Cephalotus follicularis</name>
    <name type="common">Albany pitcher plant</name>
    <dbReference type="NCBI Taxonomy" id="3775"/>
    <lineage>
        <taxon>Eukaryota</taxon>
        <taxon>Viridiplantae</taxon>
        <taxon>Streptophyta</taxon>
        <taxon>Embryophyta</taxon>
        <taxon>Tracheophyta</taxon>
        <taxon>Spermatophyta</taxon>
        <taxon>Magnoliopsida</taxon>
        <taxon>eudicotyledons</taxon>
        <taxon>Gunneridae</taxon>
        <taxon>Pentapetalae</taxon>
        <taxon>rosids</taxon>
        <taxon>fabids</taxon>
        <taxon>Oxalidales</taxon>
        <taxon>Cephalotaceae</taxon>
        <taxon>Cephalotus</taxon>
    </lineage>
</organism>
<dbReference type="PANTHER" id="PTHR15503:SF22">
    <property type="entry name" value="TRANSPOSON TY3-I GAG POLYPROTEIN"/>
    <property type="match status" value="1"/>
</dbReference>
<dbReference type="Gene3D" id="3.10.10.10">
    <property type="entry name" value="HIV Type 1 Reverse Transcriptase, subunit A, domain 1"/>
    <property type="match status" value="1"/>
</dbReference>
<dbReference type="InterPro" id="IPR032567">
    <property type="entry name" value="RTL1-rel"/>
</dbReference>
<dbReference type="Proteomes" id="UP000187406">
    <property type="component" value="Unassembled WGS sequence"/>
</dbReference>
<dbReference type="PANTHER" id="PTHR15503">
    <property type="entry name" value="LDOC1 RELATED"/>
    <property type="match status" value="1"/>
</dbReference>
<dbReference type="EMBL" id="BDDD01001005">
    <property type="protein sequence ID" value="GAV72441.1"/>
    <property type="molecule type" value="Genomic_DNA"/>
</dbReference>
<keyword evidence="2" id="KW-1185">Reference proteome</keyword>
<protein>
    <submittedName>
        <fullName evidence="1">RVP_2 domain-containing protein</fullName>
    </submittedName>
</protein>
<dbReference type="SUPFAM" id="SSF50630">
    <property type="entry name" value="Acid proteases"/>
    <property type="match status" value="1"/>
</dbReference>
<dbReference type="SUPFAM" id="SSF56672">
    <property type="entry name" value="DNA/RNA polymerases"/>
    <property type="match status" value="1"/>
</dbReference>
<dbReference type="OrthoDB" id="1434035at2759"/>
<proteinExistence type="predicted"/>
<evidence type="ECO:0000313" key="2">
    <source>
        <dbReference type="Proteomes" id="UP000187406"/>
    </source>
</evidence>
<dbReference type="InterPro" id="IPR021109">
    <property type="entry name" value="Peptidase_aspartic_dom_sf"/>
</dbReference>
<dbReference type="Gene3D" id="2.40.70.10">
    <property type="entry name" value="Acid Proteases"/>
    <property type="match status" value="1"/>
</dbReference>
<dbReference type="CDD" id="cd00303">
    <property type="entry name" value="retropepsin_like"/>
    <property type="match status" value="1"/>
</dbReference>
<dbReference type="InParanoid" id="A0A1Q3BX00"/>
<dbReference type="InterPro" id="IPR043502">
    <property type="entry name" value="DNA/RNA_pol_sf"/>
</dbReference>
<comment type="caution">
    <text evidence="1">The sequence shown here is derived from an EMBL/GenBank/DDBJ whole genome shotgun (WGS) entry which is preliminary data.</text>
</comment>
<evidence type="ECO:0000313" key="1">
    <source>
        <dbReference type="EMBL" id="GAV72441.1"/>
    </source>
</evidence>
<reference evidence="2" key="1">
    <citation type="submission" date="2016-04" db="EMBL/GenBank/DDBJ databases">
        <title>Cephalotus genome sequencing.</title>
        <authorList>
            <person name="Fukushima K."/>
            <person name="Hasebe M."/>
            <person name="Fang X."/>
        </authorList>
    </citation>
    <scope>NUCLEOTIDE SEQUENCE [LARGE SCALE GENOMIC DNA]</scope>
    <source>
        <strain evidence="2">cv. St1</strain>
    </source>
</reference>
<dbReference type="AlphaFoldDB" id="A0A1Q3BX00"/>
<sequence>MQAKREKGLCFNCDEKFSAGHRCKGRMSLLLLEGELDDSDVAELLESEPTISLHAFLGDDSPSTMRLKGVVNGNAICILIDGGSTHNFIQAQVASYLGLTITQSKHFTVQVGNGQSLSCVGLSSQVPVTMQHHSFPINLFVIHLQGAGIVLGVQWLQLLGPITADYKPLTMNFCWQDQPVRPKAEVDASINHITPSSLRKLSTTGRVLTCFQLMSFFPTLADELMQPSVDDAEIATILLQFPQAFANHSCLPPSKPTGHHILLTPNTTPINIKPYRYPHYQKTEIERLVSEMLDARLIQHSTSAFNSTVILVKKKRWHVAFLCGLQRT</sequence>
<gene>
    <name evidence="1" type="ORF">CFOL_v3_15929</name>
</gene>
<dbReference type="Pfam" id="PF08284">
    <property type="entry name" value="RVP_2"/>
    <property type="match status" value="1"/>
</dbReference>
<accession>A0A1Q3BX00</accession>